<dbReference type="PANTHER" id="PTHR12510">
    <property type="entry name" value="TROPONIN C-AKIN-1 PROTEIN"/>
    <property type="match status" value="1"/>
</dbReference>
<gene>
    <name evidence="5" type="ORF">AN964_13000</name>
</gene>
<feature type="domain" description="Gamma-glutamylcyclotransferase AIG2-like" evidence="4">
    <location>
        <begin position="4"/>
        <end position="122"/>
    </location>
</feature>
<dbReference type="PATRIC" id="fig|157838.3.peg.2886"/>
<dbReference type="GO" id="GO:0005829">
    <property type="term" value="C:cytosol"/>
    <property type="evidence" value="ECO:0007669"/>
    <property type="project" value="TreeGrafter"/>
</dbReference>
<reference evidence="5 6" key="1">
    <citation type="submission" date="2015-09" db="EMBL/GenBank/DDBJ databases">
        <title>Genome sequencing project for genomic taxonomy and phylogenomics of Bacillus-like bacteria.</title>
        <authorList>
            <person name="Liu B."/>
            <person name="Wang J."/>
            <person name="Zhu Y."/>
            <person name="Liu G."/>
            <person name="Chen Q."/>
            <person name="Chen Z."/>
            <person name="Lan J."/>
            <person name="Che J."/>
            <person name="Ge C."/>
            <person name="Shi H."/>
            <person name="Pan Z."/>
            <person name="Liu X."/>
        </authorList>
    </citation>
    <scope>NUCLEOTIDE SEQUENCE [LARGE SCALE GENOMIC DNA]</scope>
    <source>
        <strain evidence="5 6">LMG 18435</strain>
    </source>
</reference>
<protein>
    <recommendedName>
        <fullName evidence="3">Gamma-glutamylcyclotransferase family protein</fullName>
    </recommendedName>
</protein>
<dbReference type="Gene3D" id="3.10.490.10">
    <property type="entry name" value="Gamma-glutamyl cyclotransferase-like"/>
    <property type="match status" value="1"/>
</dbReference>
<dbReference type="Pfam" id="PF06094">
    <property type="entry name" value="GGACT"/>
    <property type="match status" value="1"/>
</dbReference>
<proteinExistence type="inferred from homology"/>
<dbReference type="InterPro" id="IPR039126">
    <property type="entry name" value="GGACT"/>
</dbReference>
<feature type="active site" description="Proton acceptor" evidence="2">
    <location>
        <position position="73"/>
    </location>
</feature>
<dbReference type="PANTHER" id="PTHR12510:SF4">
    <property type="entry name" value="GAMMA-GLUTAMYLAMINECYCLOTRANSFERASE"/>
    <property type="match status" value="1"/>
</dbReference>
<accession>A0A0Q3TJZ2</accession>
<dbReference type="OrthoDB" id="8538589at2"/>
<dbReference type="InterPro" id="IPR036568">
    <property type="entry name" value="GGCT-like_sf"/>
</dbReference>
<dbReference type="RefSeq" id="WP_055740088.1">
    <property type="nucleotide sequence ID" value="NZ_JAAIWL010000030.1"/>
</dbReference>
<organism evidence="5 6">
    <name type="scientific">Heyndrickxia shackletonii</name>
    <dbReference type="NCBI Taxonomy" id="157838"/>
    <lineage>
        <taxon>Bacteria</taxon>
        <taxon>Bacillati</taxon>
        <taxon>Bacillota</taxon>
        <taxon>Bacilli</taxon>
        <taxon>Bacillales</taxon>
        <taxon>Bacillaceae</taxon>
        <taxon>Heyndrickxia</taxon>
    </lineage>
</organism>
<evidence type="ECO:0000313" key="5">
    <source>
        <dbReference type="EMBL" id="KQL54318.1"/>
    </source>
</evidence>
<evidence type="ECO:0000256" key="1">
    <source>
        <dbReference type="ARBA" id="ARBA00008861"/>
    </source>
</evidence>
<keyword evidence="6" id="KW-1185">Reference proteome</keyword>
<dbReference type="EMBL" id="LJJC01000004">
    <property type="protein sequence ID" value="KQL54318.1"/>
    <property type="molecule type" value="Genomic_DNA"/>
</dbReference>
<dbReference type="STRING" id="157838.AN964_13000"/>
<dbReference type="CDD" id="cd06661">
    <property type="entry name" value="GGCT_like"/>
    <property type="match status" value="1"/>
</dbReference>
<evidence type="ECO:0000256" key="3">
    <source>
        <dbReference type="RuleBase" id="RU367036"/>
    </source>
</evidence>
<evidence type="ECO:0000259" key="4">
    <source>
        <dbReference type="Pfam" id="PF06094"/>
    </source>
</evidence>
<name>A0A0Q3TJZ2_9BACI</name>
<dbReference type="Proteomes" id="UP000051888">
    <property type="component" value="Unassembled WGS sequence"/>
</dbReference>
<dbReference type="InterPro" id="IPR013024">
    <property type="entry name" value="GGCT-like"/>
</dbReference>
<dbReference type="InterPro" id="IPR009288">
    <property type="entry name" value="AIG2-like_dom"/>
</dbReference>
<comment type="caution">
    <text evidence="5">The sequence shown here is derived from an EMBL/GenBank/DDBJ whole genome shotgun (WGS) entry which is preliminary data.</text>
</comment>
<comment type="similarity">
    <text evidence="1 3">Belongs to the gamma-glutamylcyclotransferase family.</text>
</comment>
<sequence>MHKVFVYGTLRKGGTNEHYLKGASCISNQCWTFGELHDTGFGYPAIKQHPSFKVFGEIYEIDDEQLKLVDELEDYEEGRENNLYDRIKMTVYTNEGEEEVFVYLGRNQLFEKSCLVESGDWLKYLLGE</sequence>
<dbReference type="GO" id="GO:0061929">
    <property type="term" value="F:gamma-glutamylaminecyclotransferase activity"/>
    <property type="evidence" value="ECO:0007669"/>
    <property type="project" value="InterPro"/>
</dbReference>
<dbReference type="AlphaFoldDB" id="A0A0Q3TJZ2"/>
<evidence type="ECO:0000313" key="6">
    <source>
        <dbReference type="Proteomes" id="UP000051888"/>
    </source>
</evidence>
<evidence type="ECO:0000256" key="2">
    <source>
        <dbReference type="PIRSR" id="PIRSR639126-1"/>
    </source>
</evidence>
<dbReference type="SUPFAM" id="SSF110857">
    <property type="entry name" value="Gamma-glutamyl cyclotransferase-like"/>
    <property type="match status" value="1"/>
</dbReference>